<comment type="caution">
    <text evidence="3">The sequence shown here is derived from an EMBL/GenBank/DDBJ whole genome shotgun (WGS) entry which is preliminary data.</text>
</comment>
<evidence type="ECO:0000313" key="3">
    <source>
        <dbReference type="EMBL" id="RZE24565.1"/>
    </source>
</evidence>
<dbReference type="PANTHER" id="PTHR30627:SF24">
    <property type="entry name" value="PENICILLIN-BINDING PROTEIN 4B"/>
    <property type="match status" value="1"/>
</dbReference>
<dbReference type="Gene3D" id="3.40.710.10">
    <property type="entry name" value="DD-peptidase/beta-lactamase superfamily"/>
    <property type="match status" value="1"/>
</dbReference>
<proteinExistence type="predicted"/>
<dbReference type="InterPro" id="IPR001460">
    <property type="entry name" value="PCN-bd_Tpept"/>
</dbReference>
<dbReference type="GO" id="GO:0005886">
    <property type="term" value="C:plasma membrane"/>
    <property type="evidence" value="ECO:0007669"/>
    <property type="project" value="TreeGrafter"/>
</dbReference>
<dbReference type="GO" id="GO:0071555">
    <property type="term" value="P:cell wall organization"/>
    <property type="evidence" value="ECO:0007669"/>
    <property type="project" value="TreeGrafter"/>
</dbReference>
<dbReference type="RefSeq" id="WP_030310329.1">
    <property type="nucleotide sequence ID" value="NZ_JBEZXC010000003.1"/>
</dbReference>
<dbReference type="AlphaFoldDB" id="A0A8G1ZRU1"/>
<dbReference type="GO" id="GO:0008658">
    <property type="term" value="F:penicillin binding"/>
    <property type="evidence" value="ECO:0007669"/>
    <property type="project" value="InterPro"/>
</dbReference>
<dbReference type="Pfam" id="PF05223">
    <property type="entry name" value="MecA_N"/>
    <property type="match status" value="1"/>
</dbReference>
<dbReference type="SUPFAM" id="SSF56601">
    <property type="entry name" value="beta-lactamase/transpeptidase-like"/>
    <property type="match status" value="1"/>
</dbReference>
<reference evidence="3 4" key="1">
    <citation type="submission" date="2017-12" db="EMBL/GenBank/DDBJ databases">
        <title>Population genomics insights into the ecological differentiation and adaptive evolution in streptomycetes.</title>
        <authorList>
            <person name="Li Y."/>
            <person name="Huang Y."/>
        </authorList>
    </citation>
    <scope>NUCLEOTIDE SEQUENCE [LARGE SCALE GENOMIC DNA]</scope>
    <source>
        <strain evidence="3 4">NBRC 100770</strain>
    </source>
</reference>
<feature type="domain" description="Penicillin-binding protein transpeptidase" evidence="1">
    <location>
        <begin position="264"/>
        <end position="537"/>
    </location>
</feature>
<accession>A0A8G1ZRU1</accession>
<dbReference type="EMBL" id="PKLL01000012">
    <property type="protein sequence ID" value="RZE24565.1"/>
    <property type="molecule type" value="Genomic_DNA"/>
</dbReference>
<dbReference type="Proteomes" id="UP000292693">
    <property type="component" value="Unassembled WGS sequence"/>
</dbReference>
<dbReference type="GO" id="GO:0046677">
    <property type="term" value="P:response to antibiotic"/>
    <property type="evidence" value="ECO:0007669"/>
    <property type="project" value="InterPro"/>
</dbReference>
<dbReference type="InterPro" id="IPR007887">
    <property type="entry name" value="MecA_N"/>
</dbReference>
<dbReference type="PANTHER" id="PTHR30627">
    <property type="entry name" value="PEPTIDOGLYCAN D,D-TRANSPEPTIDASE"/>
    <property type="match status" value="1"/>
</dbReference>
<evidence type="ECO:0000259" key="1">
    <source>
        <dbReference type="Pfam" id="PF00905"/>
    </source>
</evidence>
<sequence length="541" mass="55407">MRNGAKAALVGGVFLGMVGAAGFGVYELVGDVGGGGDGVEAAAAEKPAGPPTRAEAAKAAKAFFAAWSRRDTAEAAQLTDNAVAARTALTDYFEAAHVSHVRVTAEEPVGRTVGYAVEATVSVGEHRGTWKYEGELEVVRGETTGRPLVDWAPEVLHPDLQAGDTLQAGEAEVPPIRLVDRAGQELKRSEHPSLGPLLDKLRDQYGKQAGGKPGVELWIDPESSAPRQTLLTLAEGKPGTVRTTLSAAAQRAAEQAVAGRAEASVVALRPSTGEILAVADHRADGFDASFLGQLAPGSTMKIVSASLLIDKGLTAAEGAAPCPPSATWQSQTFNNLPGLAPNEHATLADSFARSCNTAFVKFADELKVDDLTRQAQEVFGLARDDWRIGVPSFDGRVPASGGPDTAAALIGQGQVQLNPLTLASVTATARTGAFRQPVLVPRELIDGELAQARGLAPGTAAQLRAMMHRTATSGSAAGALAGLGGDIGAKTGSAEVDGQATANSWFTAYRGDLAVAAVAEQGGRGGESAGPIVAAVLRSGA</sequence>
<dbReference type="GO" id="GO:0071972">
    <property type="term" value="F:peptidoglycan L,D-transpeptidase activity"/>
    <property type="evidence" value="ECO:0007669"/>
    <property type="project" value="TreeGrafter"/>
</dbReference>
<evidence type="ECO:0000259" key="2">
    <source>
        <dbReference type="Pfam" id="PF05223"/>
    </source>
</evidence>
<protein>
    <submittedName>
        <fullName evidence="3">Penicillin-binding protein</fullName>
    </submittedName>
</protein>
<gene>
    <name evidence="3" type="ORF">C0Q92_11525</name>
</gene>
<evidence type="ECO:0000313" key="4">
    <source>
        <dbReference type="Proteomes" id="UP000292693"/>
    </source>
</evidence>
<dbReference type="InterPro" id="IPR012338">
    <property type="entry name" value="Beta-lactam/transpept-like"/>
</dbReference>
<dbReference type="InterPro" id="IPR050515">
    <property type="entry name" value="Beta-lactam/transpept"/>
</dbReference>
<name>A0A8G1ZRU1_9ACTN</name>
<dbReference type="Pfam" id="PF00905">
    <property type="entry name" value="Transpeptidase"/>
    <property type="match status" value="1"/>
</dbReference>
<organism evidence="3 4">
    <name type="scientific">Streptomyces albidoflavus</name>
    <dbReference type="NCBI Taxonomy" id="1886"/>
    <lineage>
        <taxon>Bacteria</taxon>
        <taxon>Bacillati</taxon>
        <taxon>Actinomycetota</taxon>
        <taxon>Actinomycetes</taxon>
        <taxon>Kitasatosporales</taxon>
        <taxon>Streptomycetaceae</taxon>
        <taxon>Streptomyces</taxon>
        <taxon>Streptomyces albidoflavus group</taxon>
    </lineage>
</organism>
<feature type="domain" description="NTF2-like N-terminal transpeptidase" evidence="2">
    <location>
        <begin position="55"/>
        <end position="163"/>
    </location>
</feature>